<evidence type="ECO:0000313" key="2">
    <source>
        <dbReference type="Proteomes" id="UP000789704"/>
    </source>
</evidence>
<proteinExistence type="predicted"/>
<dbReference type="EMBL" id="CAJQZC010000011">
    <property type="protein sequence ID" value="CAG4919363.1"/>
    <property type="molecule type" value="Genomic_DNA"/>
</dbReference>
<organism evidence="1 2">
    <name type="scientific">Paraburkholderia saeva</name>
    <dbReference type="NCBI Taxonomy" id="2777537"/>
    <lineage>
        <taxon>Bacteria</taxon>
        <taxon>Pseudomonadati</taxon>
        <taxon>Pseudomonadota</taxon>
        <taxon>Betaproteobacteria</taxon>
        <taxon>Burkholderiales</taxon>
        <taxon>Burkholderiaceae</taxon>
        <taxon>Paraburkholderia</taxon>
    </lineage>
</organism>
<name>A0A9N8X560_9BURK</name>
<protein>
    <submittedName>
        <fullName evidence="1">Uncharacterized protein</fullName>
    </submittedName>
</protein>
<dbReference type="Proteomes" id="UP000789704">
    <property type="component" value="Unassembled WGS sequence"/>
</dbReference>
<gene>
    <name evidence="1" type="ORF">LMG31841_04870</name>
</gene>
<accession>A0A9N8X560</accession>
<keyword evidence="2" id="KW-1185">Reference proteome</keyword>
<evidence type="ECO:0000313" key="1">
    <source>
        <dbReference type="EMBL" id="CAG4919363.1"/>
    </source>
</evidence>
<dbReference type="RefSeq" id="WP_228882521.1">
    <property type="nucleotide sequence ID" value="NZ_CAJQZC010000011.1"/>
</dbReference>
<sequence>MTLLVLATLAGCTTVSDITPAGDGHYTVTTQVRGGMTSWGEITASSLKQADEYCRQHGKQMHQVDMQTHGVRGWTPQEAELIFACT</sequence>
<comment type="caution">
    <text evidence="1">The sequence shown here is derived from an EMBL/GenBank/DDBJ whole genome shotgun (WGS) entry which is preliminary data.</text>
</comment>
<dbReference type="AlphaFoldDB" id="A0A9N8X560"/>
<reference evidence="1" key="1">
    <citation type="submission" date="2021-04" db="EMBL/GenBank/DDBJ databases">
        <authorList>
            <person name="Vanwijnsberghe S."/>
        </authorList>
    </citation>
    <scope>NUCLEOTIDE SEQUENCE</scope>
    <source>
        <strain evidence="1">LMG 31841</strain>
    </source>
</reference>